<evidence type="ECO:0000313" key="2">
    <source>
        <dbReference type="Proteomes" id="UP000823388"/>
    </source>
</evidence>
<proteinExistence type="predicted"/>
<name>A0A8T0S0T7_PANVG</name>
<gene>
    <name evidence="1" type="ORF">PVAP13_5NG281000</name>
</gene>
<dbReference type="Proteomes" id="UP000823388">
    <property type="component" value="Chromosome 5N"/>
</dbReference>
<organism evidence="1 2">
    <name type="scientific">Panicum virgatum</name>
    <name type="common">Blackwell switchgrass</name>
    <dbReference type="NCBI Taxonomy" id="38727"/>
    <lineage>
        <taxon>Eukaryota</taxon>
        <taxon>Viridiplantae</taxon>
        <taxon>Streptophyta</taxon>
        <taxon>Embryophyta</taxon>
        <taxon>Tracheophyta</taxon>
        <taxon>Spermatophyta</taxon>
        <taxon>Magnoliopsida</taxon>
        <taxon>Liliopsida</taxon>
        <taxon>Poales</taxon>
        <taxon>Poaceae</taxon>
        <taxon>PACMAD clade</taxon>
        <taxon>Panicoideae</taxon>
        <taxon>Panicodae</taxon>
        <taxon>Paniceae</taxon>
        <taxon>Panicinae</taxon>
        <taxon>Panicum</taxon>
        <taxon>Panicum sect. Hiantes</taxon>
    </lineage>
</organism>
<dbReference type="EMBL" id="CM029046">
    <property type="protein sequence ID" value="KAG2590179.1"/>
    <property type="molecule type" value="Genomic_DNA"/>
</dbReference>
<sequence>MEQEVLEAALGRVGGIVSMVRKMEKISLTCGLHCQWMICQNHLPGCLVFRFEDENWMNVVVEG</sequence>
<reference evidence="1" key="1">
    <citation type="submission" date="2020-05" db="EMBL/GenBank/DDBJ databases">
        <title>WGS assembly of Panicum virgatum.</title>
        <authorList>
            <person name="Lovell J.T."/>
            <person name="Jenkins J."/>
            <person name="Shu S."/>
            <person name="Juenger T.E."/>
            <person name="Schmutz J."/>
        </authorList>
    </citation>
    <scope>NUCLEOTIDE SEQUENCE</scope>
    <source>
        <strain evidence="1">AP13</strain>
    </source>
</reference>
<dbReference type="AlphaFoldDB" id="A0A8T0S0T7"/>
<keyword evidence="2" id="KW-1185">Reference proteome</keyword>
<evidence type="ECO:0000313" key="1">
    <source>
        <dbReference type="EMBL" id="KAG2590179.1"/>
    </source>
</evidence>
<comment type="caution">
    <text evidence="1">The sequence shown here is derived from an EMBL/GenBank/DDBJ whole genome shotgun (WGS) entry which is preliminary data.</text>
</comment>
<protein>
    <submittedName>
        <fullName evidence="1">Uncharacterized protein</fullName>
    </submittedName>
</protein>
<accession>A0A8T0S0T7</accession>